<dbReference type="AlphaFoldDB" id="A0AA88YC85"/>
<proteinExistence type="predicted"/>
<comment type="caution">
    <text evidence="2">The sequence shown here is derived from an EMBL/GenBank/DDBJ whole genome shotgun (WGS) entry which is preliminary data.</text>
</comment>
<evidence type="ECO:0000313" key="2">
    <source>
        <dbReference type="EMBL" id="KAK3099301.1"/>
    </source>
</evidence>
<name>A0AA88YC85_PINIB</name>
<evidence type="ECO:0000259" key="1">
    <source>
        <dbReference type="Pfam" id="PF18738"/>
    </source>
</evidence>
<reference evidence="2" key="1">
    <citation type="submission" date="2019-08" db="EMBL/GenBank/DDBJ databases">
        <title>The improved chromosome-level genome for the pearl oyster Pinctada fucata martensii using PacBio sequencing and Hi-C.</title>
        <authorList>
            <person name="Zheng Z."/>
        </authorList>
    </citation>
    <scope>NUCLEOTIDE SEQUENCE</scope>
    <source>
        <strain evidence="2">ZZ-2019</strain>
        <tissue evidence="2">Adductor muscle</tissue>
    </source>
</reference>
<dbReference type="EMBL" id="VSWD01000006">
    <property type="protein sequence ID" value="KAK3099301.1"/>
    <property type="molecule type" value="Genomic_DNA"/>
</dbReference>
<feature type="domain" description="DZIP3-like HEPN" evidence="1">
    <location>
        <begin position="136"/>
        <end position="200"/>
    </location>
</feature>
<dbReference type="InterPro" id="IPR041249">
    <property type="entry name" value="HEPN_DZIP3"/>
</dbReference>
<gene>
    <name evidence="2" type="ORF">FSP39_002332</name>
</gene>
<dbReference type="Pfam" id="PF18738">
    <property type="entry name" value="HEPN_DZIP3"/>
    <property type="match status" value="1"/>
</dbReference>
<dbReference type="Proteomes" id="UP001186944">
    <property type="component" value="Unassembled WGS sequence"/>
</dbReference>
<sequence>MDLASEMRYGRMCSLVLNICPVPLRRKIEHFHKAQGMTDFENFLGRNKNPLFHLRFRKCCCMAKKTTITPMNKAQWDAMYCKLQVACQNQPCGECPCFYSPRQGITYDVMDVTLCYMVLHNFFAGGSLLSNDDRKNMETIRLTRNQLCHASSACLDEQSFNSFWTNVTTATLDLAQSISQEAFDEANDKIKKLKSRMMDPSELIVLRQTMLDQGTVGEIK</sequence>
<protein>
    <recommendedName>
        <fullName evidence="1">DZIP3-like HEPN domain-containing protein</fullName>
    </recommendedName>
</protein>
<organism evidence="2 3">
    <name type="scientific">Pinctada imbricata</name>
    <name type="common">Atlantic pearl-oyster</name>
    <name type="synonym">Pinctada martensii</name>
    <dbReference type="NCBI Taxonomy" id="66713"/>
    <lineage>
        <taxon>Eukaryota</taxon>
        <taxon>Metazoa</taxon>
        <taxon>Spiralia</taxon>
        <taxon>Lophotrochozoa</taxon>
        <taxon>Mollusca</taxon>
        <taxon>Bivalvia</taxon>
        <taxon>Autobranchia</taxon>
        <taxon>Pteriomorphia</taxon>
        <taxon>Pterioida</taxon>
        <taxon>Pterioidea</taxon>
        <taxon>Pteriidae</taxon>
        <taxon>Pinctada</taxon>
    </lineage>
</organism>
<evidence type="ECO:0000313" key="3">
    <source>
        <dbReference type="Proteomes" id="UP001186944"/>
    </source>
</evidence>
<accession>A0AA88YC85</accession>
<keyword evidence="3" id="KW-1185">Reference proteome</keyword>